<dbReference type="GO" id="GO:0009401">
    <property type="term" value="P:phosphoenolpyruvate-dependent sugar phosphotransferase system"/>
    <property type="evidence" value="ECO:0007669"/>
    <property type="project" value="UniProtKB-KW"/>
</dbReference>
<dbReference type="STRING" id="520767.ATZ99_07560"/>
<organism evidence="9 10">
    <name type="scientific">Thermovenabulum gondwanense</name>
    <dbReference type="NCBI Taxonomy" id="520767"/>
    <lineage>
        <taxon>Bacteria</taxon>
        <taxon>Bacillati</taxon>
        <taxon>Bacillota</taxon>
        <taxon>Clostridia</taxon>
        <taxon>Thermosediminibacterales</taxon>
        <taxon>Thermosediminibacteraceae</taxon>
        <taxon>Thermovenabulum</taxon>
    </lineage>
</organism>
<keyword evidence="2" id="KW-0813">Transport</keyword>
<keyword evidence="3" id="KW-0963">Cytoplasm</keyword>
<keyword evidence="5 9" id="KW-0808">Transferase</keyword>
<evidence type="ECO:0000313" key="9">
    <source>
        <dbReference type="EMBL" id="KYO66939.1"/>
    </source>
</evidence>
<evidence type="ECO:0000256" key="3">
    <source>
        <dbReference type="ARBA" id="ARBA00022490"/>
    </source>
</evidence>
<keyword evidence="10" id="KW-1185">Reference proteome</keyword>
<evidence type="ECO:0000256" key="6">
    <source>
        <dbReference type="ARBA" id="ARBA00022683"/>
    </source>
</evidence>
<dbReference type="AlphaFoldDB" id="A0A162MQD3"/>
<keyword evidence="6" id="KW-0598">Phosphotransferase system</keyword>
<evidence type="ECO:0000256" key="4">
    <source>
        <dbReference type="ARBA" id="ARBA00022597"/>
    </source>
</evidence>
<dbReference type="GO" id="GO:0016301">
    <property type="term" value="F:kinase activity"/>
    <property type="evidence" value="ECO:0007669"/>
    <property type="project" value="UniProtKB-KW"/>
</dbReference>
<evidence type="ECO:0000256" key="5">
    <source>
        <dbReference type="ARBA" id="ARBA00022679"/>
    </source>
</evidence>
<dbReference type="InterPro" id="IPR004720">
    <property type="entry name" value="PTS_IIB_sorbose-sp"/>
</dbReference>
<dbReference type="RefSeq" id="WP_068747914.1">
    <property type="nucleotide sequence ID" value="NZ_LOHZ01000023.1"/>
</dbReference>
<evidence type="ECO:0000256" key="7">
    <source>
        <dbReference type="ARBA" id="ARBA00022777"/>
    </source>
</evidence>
<dbReference type="OrthoDB" id="9788818at2"/>
<evidence type="ECO:0000313" key="10">
    <source>
        <dbReference type="Proteomes" id="UP000075737"/>
    </source>
</evidence>
<sequence length="164" mass="18990">MIKLLRVDDRLIHGQIITKWIRHYDITLIVAVDDETAKNPVLKSIATMAVPKNIKCIICKAEEVKDVVNSINEKENVMMIVRFPKIAYELINNGIKVHRLNIGNVSKKINSNQKIFEITHNIFLTDEEVGYLNDLEENKGVNIDFQLLPETPIYFWSKVKLNFK</sequence>
<evidence type="ECO:0000259" key="8">
    <source>
        <dbReference type="PROSITE" id="PS51101"/>
    </source>
</evidence>
<keyword evidence="7" id="KW-0418">Kinase</keyword>
<keyword evidence="4" id="KW-0762">Sugar transport</keyword>
<evidence type="ECO:0000256" key="1">
    <source>
        <dbReference type="ARBA" id="ARBA00004496"/>
    </source>
</evidence>
<proteinExistence type="predicted"/>
<dbReference type="GO" id="GO:0005737">
    <property type="term" value="C:cytoplasm"/>
    <property type="evidence" value="ECO:0007669"/>
    <property type="project" value="UniProtKB-SubCell"/>
</dbReference>
<dbReference type="EMBL" id="LOHZ01000023">
    <property type="protein sequence ID" value="KYO66939.1"/>
    <property type="molecule type" value="Genomic_DNA"/>
</dbReference>
<protein>
    <submittedName>
        <fullName evidence="9">Fructose-specific phosphotransferase enzyme IIB component</fullName>
        <ecNumber evidence="9">2.7.1.69</ecNumber>
    </submittedName>
</protein>
<gene>
    <name evidence="9" type="primary">levE</name>
    <name evidence="9" type="ORF">ATZ99_07560</name>
</gene>
<evidence type="ECO:0000256" key="2">
    <source>
        <dbReference type="ARBA" id="ARBA00022448"/>
    </source>
</evidence>
<dbReference type="PROSITE" id="PS51101">
    <property type="entry name" value="PTS_EIIB_TYPE_4"/>
    <property type="match status" value="1"/>
</dbReference>
<dbReference type="Gene3D" id="3.40.35.10">
    <property type="entry name" value="Phosphotransferase system, sorbose subfamily IIB component"/>
    <property type="match status" value="1"/>
</dbReference>
<accession>A0A162MQD3</accession>
<reference evidence="9 10" key="1">
    <citation type="submission" date="2015-12" db="EMBL/GenBank/DDBJ databases">
        <title>Draft genome of Thermovenabulum gondwanense isolated from a red thermophilic microbial mat colonisisng an outflow channel of a bore well.</title>
        <authorList>
            <person name="Patel B.K."/>
        </authorList>
    </citation>
    <scope>NUCLEOTIDE SEQUENCE [LARGE SCALE GENOMIC DNA]</scope>
    <source>
        <strain evidence="9 10">R270</strain>
    </source>
</reference>
<dbReference type="GO" id="GO:0008982">
    <property type="term" value="F:protein-N(PI)-phosphohistidine-sugar phosphotransferase activity"/>
    <property type="evidence" value="ECO:0007669"/>
    <property type="project" value="InterPro"/>
</dbReference>
<dbReference type="InterPro" id="IPR036667">
    <property type="entry name" value="PTS_IIB_sorbose-sp_sf"/>
</dbReference>
<dbReference type="SUPFAM" id="SSF52728">
    <property type="entry name" value="PTS IIb component"/>
    <property type="match status" value="1"/>
</dbReference>
<comment type="caution">
    <text evidence="9">The sequence shown here is derived from an EMBL/GenBank/DDBJ whole genome shotgun (WGS) entry which is preliminary data.</text>
</comment>
<dbReference type="EC" id="2.7.1.69" evidence="9"/>
<name>A0A162MQD3_9FIRM</name>
<dbReference type="Proteomes" id="UP000075737">
    <property type="component" value="Unassembled WGS sequence"/>
</dbReference>
<comment type="subcellular location">
    <subcellularLocation>
        <location evidence="1">Cytoplasm</location>
    </subcellularLocation>
</comment>
<dbReference type="Pfam" id="PF03830">
    <property type="entry name" value="PTSIIB_sorb"/>
    <property type="match status" value="1"/>
</dbReference>
<feature type="domain" description="PTS EIIB type-4" evidence="8">
    <location>
        <begin position="1"/>
        <end position="164"/>
    </location>
</feature>